<comment type="caution">
    <text evidence="2">The sequence shown here is derived from an EMBL/GenBank/DDBJ whole genome shotgun (WGS) entry which is preliminary data.</text>
</comment>
<organism evidence="2 3">
    <name type="scientific">Caerostris extrusa</name>
    <name type="common">Bark spider</name>
    <name type="synonym">Caerostris bankana</name>
    <dbReference type="NCBI Taxonomy" id="172846"/>
    <lineage>
        <taxon>Eukaryota</taxon>
        <taxon>Metazoa</taxon>
        <taxon>Ecdysozoa</taxon>
        <taxon>Arthropoda</taxon>
        <taxon>Chelicerata</taxon>
        <taxon>Arachnida</taxon>
        <taxon>Araneae</taxon>
        <taxon>Araneomorphae</taxon>
        <taxon>Entelegynae</taxon>
        <taxon>Araneoidea</taxon>
        <taxon>Araneidae</taxon>
        <taxon>Caerostris</taxon>
    </lineage>
</organism>
<dbReference type="Proteomes" id="UP001054945">
    <property type="component" value="Unassembled WGS sequence"/>
</dbReference>
<sequence length="88" mass="10065">MPNKTESIKMKGIWSSERKEGCFRGGKNKQKEGNLARNQHNNGGKQSTIQLSGIEIKRMECYAVDKTDEEYAGSPRPQKYGSNMWIQR</sequence>
<reference evidence="2 3" key="1">
    <citation type="submission" date="2021-06" db="EMBL/GenBank/DDBJ databases">
        <title>Caerostris extrusa draft genome.</title>
        <authorList>
            <person name="Kono N."/>
            <person name="Arakawa K."/>
        </authorList>
    </citation>
    <scope>NUCLEOTIDE SEQUENCE [LARGE SCALE GENOMIC DNA]</scope>
</reference>
<feature type="region of interest" description="Disordered" evidence="1">
    <location>
        <begin position="19"/>
        <end position="50"/>
    </location>
</feature>
<gene>
    <name evidence="2" type="ORF">CEXT_188691</name>
</gene>
<dbReference type="AlphaFoldDB" id="A0AAV4NJ15"/>
<evidence type="ECO:0000313" key="2">
    <source>
        <dbReference type="EMBL" id="GIX84804.1"/>
    </source>
</evidence>
<proteinExistence type="predicted"/>
<keyword evidence="3" id="KW-1185">Reference proteome</keyword>
<name>A0AAV4NJ15_CAEEX</name>
<evidence type="ECO:0000313" key="3">
    <source>
        <dbReference type="Proteomes" id="UP001054945"/>
    </source>
</evidence>
<protein>
    <submittedName>
        <fullName evidence="2">Uncharacterized protein</fullName>
    </submittedName>
</protein>
<evidence type="ECO:0000256" key="1">
    <source>
        <dbReference type="SAM" id="MobiDB-lite"/>
    </source>
</evidence>
<dbReference type="EMBL" id="BPLR01003452">
    <property type="protein sequence ID" value="GIX84804.1"/>
    <property type="molecule type" value="Genomic_DNA"/>
</dbReference>
<feature type="compositionally biased region" description="Polar residues" evidence="1">
    <location>
        <begin position="36"/>
        <end position="50"/>
    </location>
</feature>
<feature type="region of interest" description="Disordered" evidence="1">
    <location>
        <begin position="69"/>
        <end position="88"/>
    </location>
</feature>
<accession>A0AAV4NJ15</accession>